<accession>A0AAV9XHJ6</accession>
<feature type="compositionally biased region" description="Polar residues" evidence="9">
    <location>
        <begin position="71"/>
        <end position="94"/>
    </location>
</feature>
<organism evidence="11 12">
    <name type="scientific">Orbilia ellipsospora</name>
    <dbReference type="NCBI Taxonomy" id="2528407"/>
    <lineage>
        <taxon>Eukaryota</taxon>
        <taxon>Fungi</taxon>
        <taxon>Dikarya</taxon>
        <taxon>Ascomycota</taxon>
        <taxon>Pezizomycotina</taxon>
        <taxon>Orbiliomycetes</taxon>
        <taxon>Orbiliales</taxon>
        <taxon>Orbiliaceae</taxon>
        <taxon>Orbilia</taxon>
    </lineage>
</organism>
<feature type="domain" description="RING-type" evidence="10">
    <location>
        <begin position="193"/>
        <end position="388"/>
    </location>
</feature>
<evidence type="ECO:0000313" key="12">
    <source>
        <dbReference type="Proteomes" id="UP001365542"/>
    </source>
</evidence>
<dbReference type="GO" id="GO:0016567">
    <property type="term" value="P:protein ubiquitination"/>
    <property type="evidence" value="ECO:0007669"/>
    <property type="project" value="InterPro"/>
</dbReference>
<evidence type="ECO:0000256" key="7">
    <source>
        <dbReference type="ARBA" id="ARBA00022786"/>
    </source>
</evidence>
<dbReference type="CDD" id="cd22584">
    <property type="entry name" value="Rcat_RBR_unk"/>
    <property type="match status" value="1"/>
</dbReference>
<comment type="catalytic activity">
    <reaction evidence="1">
        <text>[E2 ubiquitin-conjugating enzyme]-S-ubiquitinyl-L-cysteine + [acceptor protein]-L-lysine = [E2 ubiquitin-conjugating enzyme]-L-cysteine + [acceptor protein]-N(6)-ubiquitinyl-L-lysine.</text>
        <dbReference type="EC" id="2.3.2.31"/>
    </reaction>
</comment>
<dbReference type="Gene3D" id="1.20.120.1750">
    <property type="match status" value="1"/>
</dbReference>
<evidence type="ECO:0000256" key="3">
    <source>
        <dbReference type="ARBA" id="ARBA00022679"/>
    </source>
</evidence>
<keyword evidence="4" id="KW-0479">Metal-binding</keyword>
<dbReference type="GO" id="GO:0061630">
    <property type="term" value="F:ubiquitin protein ligase activity"/>
    <property type="evidence" value="ECO:0007669"/>
    <property type="project" value="UniProtKB-EC"/>
</dbReference>
<dbReference type="Gene3D" id="3.30.40.10">
    <property type="entry name" value="Zinc/RING finger domain, C3HC4 (zinc finger)"/>
    <property type="match status" value="1"/>
</dbReference>
<dbReference type="PROSITE" id="PS51873">
    <property type="entry name" value="TRIAD"/>
    <property type="match status" value="1"/>
</dbReference>
<dbReference type="GO" id="GO:0008270">
    <property type="term" value="F:zinc ion binding"/>
    <property type="evidence" value="ECO:0007669"/>
    <property type="project" value="UniProtKB-KW"/>
</dbReference>
<evidence type="ECO:0000256" key="8">
    <source>
        <dbReference type="ARBA" id="ARBA00022833"/>
    </source>
</evidence>
<proteinExistence type="predicted"/>
<name>A0AAV9XHJ6_9PEZI</name>
<comment type="caution">
    <text evidence="11">The sequence shown here is derived from an EMBL/GenBank/DDBJ whole genome shotgun (WGS) entry which is preliminary data.</text>
</comment>
<keyword evidence="5" id="KW-0677">Repeat</keyword>
<dbReference type="EMBL" id="JAVHJO010000003">
    <property type="protein sequence ID" value="KAK6541426.1"/>
    <property type="molecule type" value="Genomic_DNA"/>
</dbReference>
<dbReference type="EC" id="2.3.2.31" evidence="2"/>
<protein>
    <recommendedName>
        <fullName evidence="2">RBR-type E3 ubiquitin transferase</fullName>
        <ecNumber evidence="2">2.3.2.31</ecNumber>
    </recommendedName>
</protein>
<feature type="compositionally biased region" description="Polar residues" evidence="9">
    <location>
        <begin position="536"/>
        <end position="560"/>
    </location>
</feature>
<evidence type="ECO:0000256" key="2">
    <source>
        <dbReference type="ARBA" id="ARBA00012251"/>
    </source>
</evidence>
<dbReference type="InterPro" id="IPR031127">
    <property type="entry name" value="E3_UB_ligase_RBR"/>
</dbReference>
<sequence length="605" mass="67738">MDFGIIDLTASDDEFEQDTKLLRSADRERREAAIVLDDSGNLRLSVDSDDNGDAFEALSTPTPHPIMPSSIAANSTSSDKPPAQASSLLKTPSKVTKPKSRKTNTKKPPTPSKKYQKWRASGIEFEDIEPISIPTPLTAREKLKRKKEAEEKEISERIQSLAASVGWSQPRRQDQRTVKKNSTATPYRYIEERQAECDICGDKMPLYETTKLNCKHRHCNSCLQQNFQMVVENPVSWPARCCKPLDHNLASAVLPPAEFNKFLDVKKEKEGMSSTSCYGCGELVPRTDIIGGSSAFCAKCDRITCVHCAKAQHEGACMLDPETEKLLQVAKGKKWSKCPSCSNMVERNQGCNHMSCRCGAHFCYKCGRRLGECNGRCEQIEFQPNMWKDQGVHKPVQTTAKMIEEYRQRSQMAEVSLQEARVAMSEENSKNLEKYQVLSEIASLRAKLEKKKGDDDESPSKVSSFSASMVSPVQSKTSIGMEGFRKAFPELMKMMEEKKKEVVSEPTAIAAIEDASKAPTLMDRFRKSFPALFNSTSAEEPATPQISSNTEVALETNQSDKYPDPSIGVMDLTGDDDETDMGIQDDPWGLQQDFDLDWDFRDFFP</sequence>
<keyword evidence="12" id="KW-1185">Reference proteome</keyword>
<keyword evidence="8" id="KW-0862">Zinc</keyword>
<keyword evidence="7" id="KW-0833">Ubl conjugation pathway</keyword>
<evidence type="ECO:0000256" key="1">
    <source>
        <dbReference type="ARBA" id="ARBA00001798"/>
    </source>
</evidence>
<dbReference type="PANTHER" id="PTHR11685">
    <property type="entry name" value="RBR FAMILY RING FINGER AND IBR DOMAIN-CONTAINING"/>
    <property type="match status" value="1"/>
</dbReference>
<dbReference type="Pfam" id="PF01485">
    <property type="entry name" value="IBR"/>
    <property type="match status" value="1"/>
</dbReference>
<evidence type="ECO:0000313" key="11">
    <source>
        <dbReference type="EMBL" id="KAK6541426.1"/>
    </source>
</evidence>
<evidence type="ECO:0000256" key="6">
    <source>
        <dbReference type="ARBA" id="ARBA00022771"/>
    </source>
</evidence>
<gene>
    <name evidence="11" type="ORF">TWF694_007237</name>
</gene>
<feature type="region of interest" description="Disordered" evidence="9">
    <location>
        <begin position="38"/>
        <end position="118"/>
    </location>
</feature>
<keyword evidence="6" id="KW-0863">Zinc-finger</keyword>
<evidence type="ECO:0000256" key="5">
    <source>
        <dbReference type="ARBA" id="ARBA00022737"/>
    </source>
</evidence>
<reference evidence="11 12" key="1">
    <citation type="submission" date="2019-10" db="EMBL/GenBank/DDBJ databases">
        <authorList>
            <person name="Palmer J.M."/>
        </authorList>
    </citation>
    <scope>NUCLEOTIDE SEQUENCE [LARGE SCALE GENOMIC DNA]</scope>
    <source>
        <strain evidence="11 12">TWF694</strain>
    </source>
</reference>
<dbReference type="SUPFAM" id="SSF57850">
    <property type="entry name" value="RING/U-box"/>
    <property type="match status" value="2"/>
</dbReference>
<evidence type="ECO:0000259" key="10">
    <source>
        <dbReference type="PROSITE" id="PS51873"/>
    </source>
</evidence>
<feature type="region of interest" description="Disordered" evidence="9">
    <location>
        <begin position="536"/>
        <end position="590"/>
    </location>
</feature>
<dbReference type="Proteomes" id="UP001365542">
    <property type="component" value="Unassembled WGS sequence"/>
</dbReference>
<dbReference type="InterPro" id="IPR044066">
    <property type="entry name" value="TRIAD_supradom"/>
</dbReference>
<dbReference type="AlphaFoldDB" id="A0AAV9XHJ6"/>
<evidence type="ECO:0000256" key="9">
    <source>
        <dbReference type="SAM" id="MobiDB-lite"/>
    </source>
</evidence>
<dbReference type="InterPro" id="IPR013083">
    <property type="entry name" value="Znf_RING/FYVE/PHD"/>
</dbReference>
<keyword evidence="3" id="KW-0808">Transferase</keyword>
<evidence type="ECO:0000256" key="4">
    <source>
        <dbReference type="ARBA" id="ARBA00022723"/>
    </source>
</evidence>
<dbReference type="InterPro" id="IPR002867">
    <property type="entry name" value="IBR_dom"/>
</dbReference>
<feature type="compositionally biased region" description="Basic residues" evidence="9">
    <location>
        <begin position="96"/>
        <end position="105"/>
    </location>
</feature>